<feature type="domain" description="HTH cro/C1-type" evidence="1">
    <location>
        <begin position="9"/>
        <end position="73"/>
    </location>
</feature>
<dbReference type="PROSITE" id="PS50943">
    <property type="entry name" value="HTH_CROC1"/>
    <property type="match status" value="1"/>
</dbReference>
<dbReference type="Gene3D" id="1.10.260.40">
    <property type="entry name" value="lambda repressor-like DNA-binding domains"/>
    <property type="match status" value="1"/>
</dbReference>
<evidence type="ECO:0000313" key="2">
    <source>
        <dbReference type="EMBL" id="GAA3077508.1"/>
    </source>
</evidence>
<dbReference type="InterPro" id="IPR001387">
    <property type="entry name" value="Cro/C1-type_HTH"/>
</dbReference>
<sequence>MEETTRHPLAVARMARGMTQDALAAGVQAAARRRGLRSGTDKARVRKWERGVEPNGESQSYIAEALGLPADIVRSDDWPTWIPLTTDGVVPLGPESSVPALREALRTAMERRTFLTISGAALSALAADWAAGPTGALAQARDGKPVSDDLITWLENSAQHLAGLATEERQHTPTLLDAHLSTVTKLIDHGCYTRAVGLRLHTLAASLSQTVAWHRFDLGRHTYASQYWIAGLHNAHAAGGHDMGAGLLGDLAYQAAWRRDHTTAANILNYALTRAQNPAARCLLQLRLARTLAARGGRGERRAVLRALAAAEKHLNDAGADRPAWCAWVSDADLAVDSGQALLDLGDINHAHQLISEGERLLPPARDKTKGVFLAYRAASYLDMKEPEPAAAAATQSLLLARRIGAPRCVRLVDDLLPRFQPYAHAQGVPELLQLAAA</sequence>
<comment type="caution">
    <text evidence="2">The sequence shown here is derived from an EMBL/GenBank/DDBJ whole genome shotgun (WGS) entry which is preliminary data.</text>
</comment>
<dbReference type="EMBL" id="BAAAUF010000097">
    <property type="protein sequence ID" value="GAA3077508.1"/>
    <property type="molecule type" value="Genomic_DNA"/>
</dbReference>
<organism evidence="2 3">
    <name type="scientific">Streptomyces glomeratus</name>
    <dbReference type="NCBI Taxonomy" id="284452"/>
    <lineage>
        <taxon>Bacteria</taxon>
        <taxon>Bacillati</taxon>
        <taxon>Actinomycetota</taxon>
        <taxon>Actinomycetes</taxon>
        <taxon>Kitasatosporales</taxon>
        <taxon>Streptomycetaceae</taxon>
        <taxon>Streptomyces</taxon>
    </lineage>
</organism>
<accession>A0ABP6M4U9</accession>
<evidence type="ECO:0000313" key="3">
    <source>
        <dbReference type="Proteomes" id="UP001501532"/>
    </source>
</evidence>
<protein>
    <recommendedName>
        <fullName evidence="1">HTH cro/C1-type domain-containing protein</fullName>
    </recommendedName>
</protein>
<dbReference type="InterPro" id="IPR010982">
    <property type="entry name" value="Lambda_DNA-bd_dom_sf"/>
</dbReference>
<proteinExistence type="predicted"/>
<reference evidence="3" key="1">
    <citation type="journal article" date="2019" name="Int. J. Syst. Evol. Microbiol.">
        <title>The Global Catalogue of Microorganisms (GCM) 10K type strain sequencing project: providing services to taxonomists for standard genome sequencing and annotation.</title>
        <authorList>
            <consortium name="The Broad Institute Genomics Platform"/>
            <consortium name="The Broad Institute Genome Sequencing Center for Infectious Disease"/>
            <person name="Wu L."/>
            <person name="Ma J."/>
        </authorList>
    </citation>
    <scope>NUCLEOTIDE SEQUENCE [LARGE SCALE GENOMIC DNA]</scope>
    <source>
        <strain evidence="3">JCM 9091</strain>
    </source>
</reference>
<name>A0ABP6M4U9_9ACTN</name>
<evidence type="ECO:0000259" key="1">
    <source>
        <dbReference type="PROSITE" id="PS50943"/>
    </source>
</evidence>
<keyword evidence="3" id="KW-1185">Reference proteome</keyword>
<dbReference type="Proteomes" id="UP001501532">
    <property type="component" value="Unassembled WGS sequence"/>
</dbReference>
<gene>
    <name evidence="2" type="ORF">GCM10010448_69590</name>
</gene>